<dbReference type="InterPro" id="IPR011009">
    <property type="entry name" value="Kinase-like_dom_sf"/>
</dbReference>
<dbReference type="GO" id="GO:0016301">
    <property type="term" value="F:kinase activity"/>
    <property type="evidence" value="ECO:0007669"/>
    <property type="project" value="UniProtKB-UniRule"/>
</dbReference>
<protein>
    <recommendedName>
        <fullName evidence="5">Ketosamine-3-kinase</fullName>
    </recommendedName>
</protein>
<sequence length="292" mass="33866">MIDDKLLQDIAIKLSAKFGVKIQIIQSEKLYGGDINFTYKIATNEGDYFLKINDHKKFPKIFQKELHGLQALRAARSIAVPEPYLYGHVGNAAYLVTEYIPKEAARHDFWEHFGAGLAQLHRQSQPYFGLNESNYIGSIKQYNTPYNNWPVFYAFNRIMPLVKLAYDEHQLDKTLAQQLEALCKRFPQIFPGEPSSLLHGDLWSGNFMVGKKGQAYVYDPAIYYGYREMDLAMTRLFGGFDNRFYQAYDKTYPLQPGWQQRIGICQLYPLLVHYILFGGSYYNSIREIVRAF</sequence>
<reference evidence="3 4" key="1">
    <citation type="submission" date="2017-10" db="EMBL/GenBank/DDBJ databases">
        <title>Paenichitinophaga pekingensis gen. nov., sp. nov., isolated from activated sludge.</title>
        <authorList>
            <person name="Jin D."/>
            <person name="Kong X."/>
            <person name="Deng Y."/>
            <person name="Bai Z."/>
        </authorList>
    </citation>
    <scope>NUCLEOTIDE SEQUENCE [LARGE SCALE GENOMIC DNA]</scope>
    <source>
        <strain evidence="3 4">13</strain>
    </source>
</reference>
<comment type="similarity">
    <text evidence="1 2">Belongs to the fructosamine kinase family.</text>
</comment>
<proteinExistence type="inferred from homology"/>
<evidence type="ECO:0000313" key="3">
    <source>
        <dbReference type="EMBL" id="ATL47828.1"/>
    </source>
</evidence>
<dbReference type="EMBL" id="CP023777">
    <property type="protein sequence ID" value="ATL47828.1"/>
    <property type="molecule type" value="Genomic_DNA"/>
</dbReference>
<evidence type="ECO:0000313" key="4">
    <source>
        <dbReference type="Proteomes" id="UP000220133"/>
    </source>
</evidence>
<dbReference type="OrthoDB" id="5291879at2"/>
<dbReference type="Gene3D" id="3.30.200.20">
    <property type="entry name" value="Phosphorylase Kinase, domain 1"/>
    <property type="match status" value="1"/>
</dbReference>
<dbReference type="AlphaFoldDB" id="A0A291QV37"/>
<name>A0A291QV37_9BACT</name>
<keyword evidence="4" id="KW-1185">Reference proteome</keyword>
<dbReference type="PIRSF" id="PIRSF006221">
    <property type="entry name" value="Ketosamine-3-kinase"/>
    <property type="match status" value="1"/>
</dbReference>
<accession>A0A291QV37</accession>
<evidence type="ECO:0008006" key="5">
    <source>
        <dbReference type="Google" id="ProtNLM"/>
    </source>
</evidence>
<dbReference type="Proteomes" id="UP000220133">
    <property type="component" value="Chromosome"/>
</dbReference>
<dbReference type="SUPFAM" id="SSF56112">
    <property type="entry name" value="Protein kinase-like (PK-like)"/>
    <property type="match status" value="1"/>
</dbReference>
<dbReference type="Gene3D" id="3.90.1200.10">
    <property type="match status" value="1"/>
</dbReference>
<dbReference type="PANTHER" id="PTHR12149:SF8">
    <property type="entry name" value="PROTEIN-RIBULOSAMINE 3-KINASE"/>
    <property type="match status" value="1"/>
</dbReference>
<dbReference type="InterPro" id="IPR016477">
    <property type="entry name" value="Fructo-/Ketosamine-3-kinase"/>
</dbReference>
<dbReference type="PANTHER" id="PTHR12149">
    <property type="entry name" value="FRUCTOSAMINE 3 KINASE-RELATED PROTEIN"/>
    <property type="match status" value="1"/>
</dbReference>
<organism evidence="3 4">
    <name type="scientific">Chitinophaga caeni</name>
    <dbReference type="NCBI Taxonomy" id="2029983"/>
    <lineage>
        <taxon>Bacteria</taxon>
        <taxon>Pseudomonadati</taxon>
        <taxon>Bacteroidota</taxon>
        <taxon>Chitinophagia</taxon>
        <taxon>Chitinophagales</taxon>
        <taxon>Chitinophagaceae</taxon>
        <taxon>Chitinophaga</taxon>
    </lineage>
</organism>
<keyword evidence="2" id="KW-0808">Transferase</keyword>
<gene>
    <name evidence="3" type="ORF">COR50_12000</name>
</gene>
<evidence type="ECO:0000256" key="1">
    <source>
        <dbReference type="ARBA" id="ARBA00009460"/>
    </source>
</evidence>
<evidence type="ECO:0000256" key="2">
    <source>
        <dbReference type="PIRNR" id="PIRNR006221"/>
    </source>
</evidence>
<keyword evidence="2" id="KW-0418">Kinase</keyword>
<dbReference type="RefSeq" id="WP_098194205.1">
    <property type="nucleotide sequence ID" value="NZ_CP023777.1"/>
</dbReference>
<dbReference type="Pfam" id="PF03881">
    <property type="entry name" value="Fructosamin_kin"/>
    <property type="match status" value="1"/>
</dbReference>
<dbReference type="KEGG" id="cbae:COR50_12000"/>